<dbReference type="GO" id="GO:0072562">
    <property type="term" value="C:blood microparticle"/>
    <property type="evidence" value="ECO:0007669"/>
    <property type="project" value="TreeGrafter"/>
</dbReference>
<dbReference type="FunFam" id="3.10.450.10:FF:000009">
    <property type="entry name" value="Alpha-2-HS-glycoprotein 2"/>
    <property type="match status" value="1"/>
</dbReference>
<keyword evidence="10" id="KW-1185">Reference proteome</keyword>
<dbReference type="PANTHER" id="PTHR13814">
    <property type="entry name" value="FETUIN"/>
    <property type="match status" value="1"/>
</dbReference>
<dbReference type="Pfam" id="PF00031">
    <property type="entry name" value="Cystatin"/>
    <property type="match status" value="1"/>
</dbReference>
<accession>A0A8T1S8C6</accession>
<keyword evidence="5" id="KW-1015">Disulfide bond</keyword>
<keyword evidence="3" id="KW-0732">Signal</keyword>
<evidence type="ECO:0000256" key="3">
    <source>
        <dbReference type="ARBA" id="ARBA00022729"/>
    </source>
</evidence>
<evidence type="ECO:0000256" key="2">
    <source>
        <dbReference type="ARBA" id="ARBA00022525"/>
    </source>
</evidence>
<name>A0A8T1S8C6_CHESE</name>
<dbReference type="GO" id="GO:0031012">
    <property type="term" value="C:extracellular matrix"/>
    <property type="evidence" value="ECO:0007669"/>
    <property type="project" value="TreeGrafter"/>
</dbReference>
<gene>
    <name evidence="9" type="primary">AHSG</name>
    <name evidence="9" type="ORF">G0U57_014828</name>
</gene>
<protein>
    <submittedName>
        <fullName evidence="9">Alpha 2-HS glycoprotein</fullName>
    </submittedName>
</protein>
<feature type="domain" description="Cystatin fetuin-A-type" evidence="8">
    <location>
        <begin position="47"/>
        <end position="153"/>
    </location>
</feature>
<dbReference type="Gene3D" id="3.10.450.10">
    <property type="match status" value="2"/>
</dbReference>
<dbReference type="EMBL" id="JAHGAV010000444">
    <property type="protein sequence ID" value="KAG6925299.1"/>
    <property type="molecule type" value="Genomic_DNA"/>
</dbReference>
<dbReference type="PROSITE" id="PS01254">
    <property type="entry name" value="FETUIN_1"/>
    <property type="match status" value="1"/>
</dbReference>
<feature type="domain" description="Cystatin fetuin-A-type" evidence="8">
    <location>
        <begin position="164"/>
        <end position="274"/>
    </location>
</feature>
<keyword evidence="6" id="KW-0325">Glycoprotein</keyword>
<sequence>NIVPSSVILKGSRFSHCAMKVLVALLLLVQLLSCKALLHGLFHPLHTRVLDCDDPESEEAAAIAVSYINAHHPHGYKYALNSIEKINVLPRRPFGEIFVLELDLLETVCHVVNPLPIENCTVRPPTDHVVEGDCDVKLVKLEGNFSVLSTKCHSTLDSAEDITQICSDCPILALLNDSQVINAVDLALTEYNRGQDGAYVKLLEIGRAQIQHFPDIVSVEFAVVVTNCSAKDAQDHVDDCQLLPTDLAQFGFCNAVVFTKTNITVSCTIYEHQPGVTHHHLTHDHLGGQRPTVVQGFKHHDLRHSHHGSVHDTSESSSAETSVGLKPAIPVVKRAVGTVQDPTVPSHPVGPGPRHPVCPGKIRHFQV</sequence>
<evidence type="ECO:0000256" key="4">
    <source>
        <dbReference type="ARBA" id="ARBA00022737"/>
    </source>
</evidence>
<evidence type="ECO:0000313" key="9">
    <source>
        <dbReference type="EMBL" id="KAG6925299.1"/>
    </source>
</evidence>
<feature type="region of interest" description="Disordered" evidence="7">
    <location>
        <begin position="303"/>
        <end position="324"/>
    </location>
</feature>
<reference evidence="9 10" key="1">
    <citation type="journal article" date="2020" name="G3 (Bethesda)">
        <title>Draft Genome of the Common Snapping Turtle, Chelydra serpentina, a Model for Phenotypic Plasticity in Reptiles.</title>
        <authorList>
            <person name="Das D."/>
            <person name="Singh S.K."/>
            <person name="Bierstedt J."/>
            <person name="Erickson A."/>
            <person name="Galli G.L.J."/>
            <person name="Crossley D.A. 2nd"/>
            <person name="Rhen T."/>
        </authorList>
    </citation>
    <scope>NUCLEOTIDE SEQUENCE [LARGE SCALE GENOMIC DNA]</scope>
    <source>
        <strain evidence="9">KW</strain>
    </source>
</reference>
<evidence type="ECO:0000259" key="8">
    <source>
        <dbReference type="PROSITE" id="PS51529"/>
    </source>
</evidence>
<dbReference type="SUPFAM" id="SSF54403">
    <property type="entry name" value="Cystatin/monellin"/>
    <property type="match status" value="2"/>
</dbReference>
<evidence type="ECO:0000256" key="1">
    <source>
        <dbReference type="ARBA" id="ARBA00004613"/>
    </source>
</evidence>
<proteinExistence type="predicted"/>
<evidence type="ECO:0000313" key="10">
    <source>
        <dbReference type="Proteomes" id="UP000765507"/>
    </source>
</evidence>
<dbReference type="SMART" id="SM00043">
    <property type="entry name" value="CY"/>
    <property type="match status" value="2"/>
</dbReference>
<dbReference type="AlphaFoldDB" id="A0A8T1S8C6"/>
<comment type="subcellular location">
    <subcellularLocation>
        <location evidence="1">Secreted</location>
    </subcellularLocation>
</comment>
<keyword evidence="4" id="KW-0677">Repeat</keyword>
<comment type="caution">
    <text evidence="9">The sequence shown here is derived from an EMBL/GenBank/DDBJ whole genome shotgun (WGS) entry which is preliminary data.</text>
</comment>
<dbReference type="Proteomes" id="UP000765507">
    <property type="component" value="Unassembled WGS sequence"/>
</dbReference>
<keyword evidence="2" id="KW-0964">Secreted</keyword>
<dbReference type="InterPro" id="IPR001363">
    <property type="entry name" value="Prot_inh_fetuin_CS"/>
</dbReference>
<dbReference type="InterPro" id="IPR025760">
    <property type="entry name" value="Cystatin_Fetuin_A"/>
</dbReference>
<feature type="non-terminal residue" evidence="9">
    <location>
        <position position="367"/>
    </location>
</feature>
<dbReference type="OrthoDB" id="8780871at2759"/>
<evidence type="ECO:0000256" key="5">
    <source>
        <dbReference type="ARBA" id="ARBA00023157"/>
    </source>
</evidence>
<evidence type="ECO:0000256" key="7">
    <source>
        <dbReference type="SAM" id="MobiDB-lite"/>
    </source>
</evidence>
<dbReference type="InterPro" id="IPR000010">
    <property type="entry name" value="Cystatin_dom"/>
</dbReference>
<evidence type="ECO:0000256" key="6">
    <source>
        <dbReference type="ARBA" id="ARBA00023180"/>
    </source>
</evidence>
<dbReference type="PANTHER" id="PTHR13814:SF6">
    <property type="entry name" value="ALPHA-2-HS-GLYCOPROTEIN"/>
    <property type="match status" value="1"/>
</dbReference>
<dbReference type="InterPro" id="IPR050735">
    <property type="entry name" value="Kininogen_Fetuin_HRG"/>
</dbReference>
<dbReference type="PROSITE" id="PS51529">
    <property type="entry name" value="CYSTATIN_FETUIN_A"/>
    <property type="match status" value="2"/>
</dbReference>
<organism evidence="9 10">
    <name type="scientific">Chelydra serpentina</name>
    <name type="common">Snapping turtle</name>
    <name type="synonym">Testudo serpentina</name>
    <dbReference type="NCBI Taxonomy" id="8475"/>
    <lineage>
        <taxon>Eukaryota</taxon>
        <taxon>Metazoa</taxon>
        <taxon>Chordata</taxon>
        <taxon>Craniata</taxon>
        <taxon>Vertebrata</taxon>
        <taxon>Euteleostomi</taxon>
        <taxon>Archelosauria</taxon>
        <taxon>Testudinata</taxon>
        <taxon>Testudines</taxon>
        <taxon>Cryptodira</taxon>
        <taxon>Durocryptodira</taxon>
        <taxon>Americhelydia</taxon>
        <taxon>Chelydroidea</taxon>
        <taxon>Chelydridae</taxon>
        <taxon>Chelydra</taxon>
    </lineage>
</organism>
<dbReference type="CDD" id="cd00042">
    <property type="entry name" value="CY"/>
    <property type="match status" value="2"/>
</dbReference>
<dbReference type="InterPro" id="IPR046350">
    <property type="entry name" value="Cystatin_sf"/>
</dbReference>
<dbReference type="GO" id="GO:0004869">
    <property type="term" value="F:cysteine-type endopeptidase inhibitor activity"/>
    <property type="evidence" value="ECO:0007669"/>
    <property type="project" value="InterPro"/>
</dbReference>